<dbReference type="Pfam" id="PF03221">
    <property type="entry name" value="HTH_Tnp_Tc5"/>
    <property type="match status" value="1"/>
</dbReference>
<evidence type="ECO:0000313" key="4">
    <source>
        <dbReference type="Proteomes" id="UP000286510"/>
    </source>
</evidence>
<gene>
    <name evidence="3" type="ORF">DYB26_013546</name>
</gene>
<dbReference type="Gene3D" id="1.10.10.60">
    <property type="entry name" value="Homeodomain-like"/>
    <property type="match status" value="1"/>
</dbReference>
<dbReference type="InterPro" id="IPR050863">
    <property type="entry name" value="CenT-Element_Derived"/>
</dbReference>
<dbReference type="Proteomes" id="UP000286510">
    <property type="component" value="Unassembled WGS sequence"/>
</dbReference>
<reference evidence="3 4" key="1">
    <citation type="submission" date="2018-08" db="EMBL/GenBank/DDBJ databases">
        <title>Aphanomyces genome sequencing and annotation.</title>
        <authorList>
            <person name="Minardi D."/>
            <person name="Oidtmann B."/>
            <person name="Van Der Giezen M."/>
            <person name="Studholme D.J."/>
        </authorList>
    </citation>
    <scope>NUCLEOTIDE SEQUENCE [LARGE SCALE GENOMIC DNA]</scope>
    <source>
        <strain evidence="3 4">FDL457</strain>
    </source>
</reference>
<dbReference type="AlphaFoldDB" id="A0A3R7BQU5"/>
<dbReference type="Pfam" id="PF03184">
    <property type="entry name" value="DDE_1"/>
    <property type="match status" value="1"/>
</dbReference>
<feature type="domain" description="HTH CENPB-type" evidence="2">
    <location>
        <begin position="61"/>
        <end position="135"/>
    </location>
</feature>
<accession>A0A3R7BQU5</accession>
<dbReference type="PROSITE" id="PS51253">
    <property type="entry name" value="HTH_CENPB"/>
    <property type="match status" value="1"/>
</dbReference>
<dbReference type="InterPro" id="IPR004875">
    <property type="entry name" value="DDE_SF_endonuclease_dom"/>
</dbReference>
<dbReference type="PANTHER" id="PTHR19303">
    <property type="entry name" value="TRANSPOSON"/>
    <property type="match status" value="1"/>
</dbReference>
<dbReference type="SUPFAM" id="SSF46689">
    <property type="entry name" value="Homeodomain-like"/>
    <property type="match status" value="1"/>
</dbReference>
<name>A0A3R7BQU5_APHAT</name>
<dbReference type="GO" id="GO:0003677">
    <property type="term" value="F:DNA binding"/>
    <property type="evidence" value="ECO:0007669"/>
    <property type="project" value="UniProtKB-KW"/>
</dbReference>
<dbReference type="InterPro" id="IPR009057">
    <property type="entry name" value="Homeodomain-like_sf"/>
</dbReference>
<comment type="caution">
    <text evidence="3">The sequence shown here is derived from an EMBL/GenBank/DDBJ whole genome shotgun (WGS) entry which is preliminary data.</text>
</comment>
<sequence length="394" mass="44508">MSLEDKHELYQEHLRRPHTHYSELANWAKITFNLSTTPAKSTICNAIKRNHTKSQRVDAKARTMDRNVALPQVEAKIVEWVLRCEELGVCITGELIRKQATTIAIELAIPETQRIKFAKGWLYKFQRKHGFRSMIQHGEAASVPPEQVQEGRKKVLHETSGYNSSDIYNMDETAFFFCLSPHRSITRNCLPGTKKSKKRITVALTTNADGSDLVDPLFVGSAKQPRCFGGPSGRDLGFEYQASKKAWMNGQIFSTYLSDLNERMTAANRKVLLLVDNAPSHKADDDLHLSNVELKMLPKNTTAHLQPQDAGIIASFKAKVKQLQLQHALEQINSVMTGRQDKLYEVSMLEAMGWARDAWRSVAQTTVANCWARTRILDCDLAAFGQRMGDLHIE</sequence>
<evidence type="ECO:0000256" key="1">
    <source>
        <dbReference type="ARBA" id="ARBA00023125"/>
    </source>
</evidence>
<dbReference type="InterPro" id="IPR006600">
    <property type="entry name" value="HTH_CenpB_DNA-bd_dom"/>
</dbReference>
<protein>
    <recommendedName>
        <fullName evidence="2">HTH CENPB-type domain-containing protein</fullName>
    </recommendedName>
</protein>
<evidence type="ECO:0000259" key="2">
    <source>
        <dbReference type="PROSITE" id="PS51253"/>
    </source>
</evidence>
<evidence type="ECO:0000313" key="3">
    <source>
        <dbReference type="EMBL" id="RHZ38744.1"/>
    </source>
</evidence>
<proteinExistence type="predicted"/>
<dbReference type="PANTHER" id="PTHR19303:SF73">
    <property type="entry name" value="PROTEIN PDC2"/>
    <property type="match status" value="1"/>
</dbReference>
<dbReference type="EMBL" id="QUTF01008326">
    <property type="protein sequence ID" value="RHZ38744.1"/>
    <property type="molecule type" value="Genomic_DNA"/>
</dbReference>
<organism evidence="3 4">
    <name type="scientific">Aphanomyces astaci</name>
    <name type="common">Crayfish plague agent</name>
    <dbReference type="NCBI Taxonomy" id="112090"/>
    <lineage>
        <taxon>Eukaryota</taxon>
        <taxon>Sar</taxon>
        <taxon>Stramenopiles</taxon>
        <taxon>Oomycota</taxon>
        <taxon>Saprolegniomycetes</taxon>
        <taxon>Saprolegniales</taxon>
        <taxon>Verrucalvaceae</taxon>
        <taxon>Aphanomyces</taxon>
    </lineage>
</organism>
<dbReference type="SMART" id="SM00674">
    <property type="entry name" value="CENPB"/>
    <property type="match status" value="1"/>
</dbReference>
<keyword evidence="1" id="KW-0238">DNA-binding</keyword>
<dbReference type="GO" id="GO:0005634">
    <property type="term" value="C:nucleus"/>
    <property type="evidence" value="ECO:0007669"/>
    <property type="project" value="TreeGrafter"/>
</dbReference>
<dbReference type="VEuPathDB" id="FungiDB:H257_06748"/>
<dbReference type="VEuPathDB" id="FungiDB:H257_08317"/>